<comment type="caution">
    <text evidence="1">The sequence shown here is derived from an EMBL/GenBank/DDBJ whole genome shotgun (WGS) entry which is preliminary data.</text>
</comment>
<evidence type="ECO:0000313" key="2">
    <source>
        <dbReference type="Proteomes" id="UP001409585"/>
    </source>
</evidence>
<protein>
    <submittedName>
        <fullName evidence="1">Uncharacterized protein</fullName>
    </submittedName>
</protein>
<organism evidence="1 2">
    <name type="scientific">Halioxenophilus aromaticivorans</name>
    <dbReference type="NCBI Taxonomy" id="1306992"/>
    <lineage>
        <taxon>Bacteria</taxon>
        <taxon>Pseudomonadati</taxon>
        <taxon>Pseudomonadota</taxon>
        <taxon>Gammaproteobacteria</taxon>
        <taxon>Alteromonadales</taxon>
        <taxon>Alteromonadaceae</taxon>
        <taxon>Halioxenophilus</taxon>
    </lineage>
</organism>
<keyword evidence="2" id="KW-1185">Reference proteome</keyword>
<name>A0AAV3U816_9ALTE</name>
<dbReference type="AlphaFoldDB" id="A0AAV3U816"/>
<sequence>MPLALIAELPVRDKISVVKVGSMPKWRSSRYTILKKSFAEQTLIAQQPS</sequence>
<proteinExistence type="predicted"/>
<reference evidence="2" key="1">
    <citation type="journal article" date="2019" name="Int. J. Syst. Evol. Microbiol.">
        <title>The Global Catalogue of Microorganisms (GCM) 10K type strain sequencing project: providing services to taxonomists for standard genome sequencing and annotation.</title>
        <authorList>
            <consortium name="The Broad Institute Genomics Platform"/>
            <consortium name="The Broad Institute Genome Sequencing Center for Infectious Disease"/>
            <person name="Wu L."/>
            <person name="Ma J."/>
        </authorList>
    </citation>
    <scope>NUCLEOTIDE SEQUENCE [LARGE SCALE GENOMIC DNA]</scope>
    <source>
        <strain evidence="2">JCM 19134</strain>
    </source>
</reference>
<evidence type="ECO:0000313" key="1">
    <source>
        <dbReference type="EMBL" id="GAA4955589.1"/>
    </source>
</evidence>
<accession>A0AAV3U816</accession>
<gene>
    <name evidence="1" type="ORF">GCM10025791_39750</name>
</gene>
<dbReference type="Proteomes" id="UP001409585">
    <property type="component" value="Unassembled WGS sequence"/>
</dbReference>
<dbReference type="EMBL" id="BAABLX010000070">
    <property type="protein sequence ID" value="GAA4955589.1"/>
    <property type="molecule type" value="Genomic_DNA"/>
</dbReference>